<dbReference type="SUPFAM" id="SSF51197">
    <property type="entry name" value="Clavaminate synthase-like"/>
    <property type="match status" value="1"/>
</dbReference>
<keyword evidence="1" id="KW-0560">Oxidoreductase</keyword>
<dbReference type="EMBL" id="ML994688">
    <property type="protein sequence ID" value="KAF2177438.1"/>
    <property type="molecule type" value="Genomic_DNA"/>
</dbReference>
<evidence type="ECO:0000313" key="3">
    <source>
        <dbReference type="EMBL" id="KAF2177438.1"/>
    </source>
</evidence>
<gene>
    <name evidence="3" type="ORF">K469DRAFT_732411</name>
</gene>
<dbReference type="Gene3D" id="3.60.130.10">
    <property type="entry name" value="Clavaminate synthase-like"/>
    <property type="match status" value="1"/>
</dbReference>
<dbReference type="Proteomes" id="UP000800200">
    <property type="component" value="Unassembled WGS sequence"/>
</dbReference>
<protein>
    <submittedName>
        <fullName evidence="3">Clavaminate synthase-like protein</fullName>
    </submittedName>
</protein>
<dbReference type="Pfam" id="PF02668">
    <property type="entry name" value="TauD"/>
    <property type="match status" value="1"/>
</dbReference>
<dbReference type="PANTHER" id="PTHR10696">
    <property type="entry name" value="GAMMA-BUTYROBETAINE HYDROXYLASE-RELATED"/>
    <property type="match status" value="1"/>
</dbReference>
<dbReference type="InterPro" id="IPR003819">
    <property type="entry name" value="TauD/TfdA-like"/>
</dbReference>
<evidence type="ECO:0000259" key="2">
    <source>
        <dbReference type="Pfam" id="PF02668"/>
    </source>
</evidence>
<dbReference type="InterPro" id="IPR042098">
    <property type="entry name" value="TauD-like_sf"/>
</dbReference>
<evidence type="ECO:0000313" key="4">
    <source>
        <dbReference type="Proteomes" id="UP000800200"/>
    </source>
</evidence>
<dbReference type="InterPro" id="IPR050411">
    <property type="entry name" value="AlphaKG_dependent_hydroxylases"/>
</dbReference>
<dbReference type="OrthoDB" id="272271at2759"/>
<accession>A0A6A6DG71</accession>
<sequence length="191" mass="21573">MYVLSTASNGGSGAFAPVAAIHDALATLDPNILTTLGEENWPFDRPLDGRVCDYRAPMFFNHGKPEMIFSRGALIQSSRFHRPKEMPDLTEKQGIALDAIQFVAEQVQTKIEWKNGDLVFFNNKRLLHGRDAFTDSSGVPARHMLRLWLKAGGWDCSLPEALQKRWNKIFRGVDESTDDEQKQWPLEPDST</sequence>
<feature type="domain" description="TauD/TfdA-like" evidence="2">
    <location>
        <begin position="2"/>
        <end position="148"/>
    </location>
</feature>
<dbReference type="GO" id="GO:0016491">
    <property type="term" value="F:oxidoreductase activity"/>
    <property type="evidence" value="ECO:0007669"/>
    <property type="project" value="UniProtKB-KW"/>
</dbReference>
<evidence type="ECO:0000256" key="1">
    <source>
        <dbReference type="ARBA" id="ARBA00023002"/>
    </source>
</evidence>
<dbReference type="AlphaFoldDB" id="A0A6A6DG71"/>
<reference evidence="3" key="1">
    <citation type="journal article" date="2020" name="Stud. Mycol.">
        <title>101 Dothideomycetes genomes: a test case for predicting lifestyles and emergence of pathogens.</title>
        <authorList>
            <person name="Haridas S."/>
            <person name="Albert R."/>
            <person name="Binder M."/>
            <person name="Bloem J."/>
            <person name="Labutti K."/>
            <person name="Salamov A."/>
            <person name="Andreopoulos B."/>
            <person name="Baker S."/>
            <person name="Barry K."/>
            <person name="Bills G."/>
            <person name="Bluhm B."/>
            <person name="Cannon C."/>
            <person name="Castanera R."/>
            <person name="Culley D."/>
            <person name="Daum C."/>
            <person name="Ezra D."/>
            <person name="Gonzalez J."/>
            <person name="Henrissat B."/>
            <person name="Kuo A."/>
            <person name="Liang C."/>
            <person name="Lipzen A."/>
            <person name="Lutzoni F."/>
            <person name="Magnuson J."/>
            <person name="Mondo S."/>
            <person name="Nolan M."/>
            <person name="Ohm R."/>
            <person name="Pangilinan J."/>
            <person name="Park H.-J."/>
            <person name="Ramirez L."/>
            <person name="Alfaro M."/>
            <person name="Sun H."/>
            <person name="Tritt A."/>
            <person name="Yoshinaga Y."/>
            <person name="Zwiers L.-H."/>
            <person name="Turgeon B."/>
            <person name="Goodwin S."/>
            <person name="Spatafora J."/>
            <person name="Crous P."/>
            <person name="Grigoriev I."/>
        </authorList>
    </citation>
    <scope>NUCLEOTIDE SEQUENCE</scope>
    <source>
        <strain evidence="3">CBS 207.26</strain>
    </source>
</reference>
<organism evidence="3 4">
    <name type="scientific">Zopfia rhizophila CBS 207.26</name>
    <dbReference type="NCBI Taxonomy" id="1314779"/>
    <lineage>
        <taxon>Eukaryota</taxon>
        <taxon>Fungi</taxon>
        <taxon>Dikarya</taxon>
        <taxon>Ascomycota</taxon>
        <taxon>Pezizomycotina</taxon>
        <taxon>Dothideomycetes</taxon>
        <taxon>Dothideomycetes incertae sedis</taxon>
        <taxon>Zopfiaceae</taxon>
        <taxon>Zopfia</taxon>
    </lineage>
</organism>
<dbReference type="PANTHER" id="PTHR10696:SF49">
    <property type="entry name" value="TAUD_TFDA-LIKE DOMAIN-CONTAINING PROTEIN"/>
    <property type="match status" value="1"/>
</dbReference>
<keyword evidence="4" id="KW-1185">Reference proteome</keyword>
<proteinExistence type="predicted"/>
<name>A0A6A6DG71_9PEZI</name>